<dbReference type="GO" id="GO:0016020">
    <property type="term" value="C:membrane"/>
    <property type="evidence" value="ECO:0007669"/>
    <property type="project" value="UniProtKB-SubCell"/>
</dbReference>
<keyword evidence="3" id="KW-0472">Membrane</keyword>
<dbReference type="EMBL" id="CAJNNV010011150">
    <property type="protein sequence ID" value="CAE8599470.1"/>
    <property type="molecule type" value="Genomic_DNA"/>
</dbReference>
<accession>A0A813EM05</accession>
<reference evidence="4" key="1">
    <citation type="submission" date="2021-02" db="EMBL/GenBank/DDBJ databases">
        <authorList>
            <person name="Dougan E. K."/>
            <person name="Rhodes N."/>
            <person name="Thang M."/>
            <person name="Chan C."/>
        </authorList>
    </citation>
    <scope>NUCLEOTIDE SEQUENCE</scope>
</reference>
<evidence type="ECO:0000313" key="5">
    <source>
        <dbReference type="Proteomes" id="UP000654075"/>
    </source>
</evidence>
<comment type="caution">
    <text evidence="4">The sequence shown here is derived from an EMBL/GenBank/DDBJ whole genome shotgun (WGS) entry which is preliminary data.</text>
</comment>
<dbReference type="Gene3D" id="1.50.40.10">
    <property type="entry name" value="Mitochondrial carrier domain"/>
    <property type="match status" value="1"/>
</dbReference>
<dbReference type="InterPro" id="IPR023395">
    <property type="entry name" value="MCP_dom_sf"/>
</dbReference>
<feature type="non-terminal residue" evidence="4">
    <location>
        <position position="1"/>
    </location>
</feature>
<keyword evidence="2" id="KW-0812">Transmembrane</keyword>
<feature type="non-terminal residue" evidence="4">
    <location>
        <position position="153"/>
    </location>
</feature>
<comment type="subcellular location">
    <subcellularLocation>
        <location evidence="1">Membrane</location>
    </subcellularLocation>
</comment>
<keyword evidence="5" id="KW-1185">Reference proteome</keyword>
<organism evidence="4 5">
    <name type="scientific">Polarella glacialis</name>
    <name type="common">Dinoflagellate</name>
    <dbReference type="NCBI Taxonomy" id="89957"/>
    <lineage>
        <taxon>Eukaryota</taxon>
        <taxon>Sar</taxon>
        <taxon>Alveolata</taxon>
        <taxon>Dinophyceae</taxon>
        <taxon>Suessiales</taxon>
        <taxon>Suessiaceae</taxon>
        <taxon>Polarella</taxon>
    </lineage>
</organism>
<dbReference type="AlphaFoldDB" id="A0A813EM05"/>
<protein>
    <submittedName>
        <fullName evidence="4">Uncharacterized protein</fullName>
    </submittedName>
</protein>
<name>A0A813EM05_POLGL</name>
<sequence length="153" mass="15910">DALRGPSLPHGRISEDPQELPLGSLRQIALAAAAAGALHGAVCAPLDAAAHRLQALGPGNRAGLWASLWDAVRRPLPGSSPGAAPGLITGKLLPLTMARDSVGITSFFFTFEVLQMCLQDLASRQIAARKSASRDNTVPIQFLERTLATLAAG</sequence>
<dbReference type="SUPFAM" id="SSF103506">
    <property type="entry name" value="Mitochondrial carrier"/>
    <property type="match status" value="1"/>
</dbReference>
<evidence type="ECO:0000313" key="4">
    <source>
        <dbReference type="EMBL" id="CAE8599470.1"/>
    </source>
</evidence>
<evidence type="ECO:0000256" key="2">
    <source>
        <dbReference type="ARBA" id="ARBA00022692"/>
    </source>
</evidence>
<evidence type="ECO:0000256" key="3">
    <source>
        <dbReference type="ARBA" id="ARBA00023136"/>
    </source>
</evidence>
<evidence type="ECO:0000256" key="1">
    <source>
        <dbReference type="ARBA" id="ARBA00004370"/>
    </source>
</evidence>
<dbReference type="Proteomes" id="UP000654075">
    <property type="component" value="Unassembled WGS sequence"/>
</dbReference>
<gene>
    <name evidence="4" type="ORF">PGLA1383_LOCUS17820</name>
</gene>
<proteinExistence type="predicted"/>